<dbReference type="PANTHER" id="PTHR43272">
    <property type="entry name" value="LONG-CHAIN-FATTY-ACID--COA LIGASE"/>
    <property type="match status" value="1"/>
</dbReference>
<keyword evidence="2" id="KW-0067">ATP-binding</keyword>
<dbReference type="Pfam" id="PF23562">
    <property type="entry name" value="AMP-binding_C_3"/>
    <property type="match status" value="1"/>
</dbReference>
<dbReference type="SUPFAM" id="SSF56801">
    <property type="entry name" value="Acetyl-CoA synthetase-like"/>
    <property type="match status" value="1"/>
</dbReference>
<dbReference type="Pfam" id="PF00501">
    <property type="entry name" value="AMP-binding"/>
    <property type="match status" value="1"/>
</dbReference>
<evidence type="ECO:0000259" key="5">
    <source>
        <dbReference type="Pfam" id="PF00501"/>
    </source>
</evidence>
<comment type="catalytic activity">
    <reaction evidence="3">
        <text>a long-chain fatty acid + ATP + CoA = a long-chain fatty acyl-CoA + AMP + diphosphate</text>
        <dbReference type="Rhea" id="RHEA:15421"/>
        <dbReference type="ChEBI" id="CHEBI:30616"/>
        <dbReference type="ChEBI" id="CHEBI:33019"/>
        <dbReference type="ChEBI" id="CHEBI:57287"/>
        <dbReference type="ChEBI" id="CHEBI:57560"/>
        <dbReference type="ChEBI" id="CHEBI:83139"/>
        <dbReference type="ChEBI" id="CHEBI:456215"/>
        <dbReference type="EC" id="6.2.1.3"/>
    </reaction>
    <physiologicalReaction direction="left-to-right" evidence="3">
        <dbReference type="Rhea" id="RHEA:15422"/>
    </physiologicalReaction>
</comment>
<evidence type="ECO:0000256" key="1">
    <source>
        <dbReference type="ARBA" id="ARBA00022741"/>
    </source>
</evidence>
<feature type="domain" description="AMP-dependent synthetase/ligase" evidence="5">
    <location>
        <begin position="54"/>
        <end position="467"/>
    </location>
</feature>
<proteinExistence type="predicted"/>
<evidence type="ECO:0000313" key="6">
    <source>
        <dbReference type="EMBL" id="SOD65973.1"/>
    </source>
</evidence>
<dbReference type="GO" id="GO:0016020">
    <property type="term" value="C:membrane"/>
    <property type="evidence" value="ECO:0007669"/>
    <property type="project" value="TreeGrafter"/>
</dbReference>
<organism evidence="6 7">
    <name type="scientific">Streptomyces zhaozhouensis</name>
    <dbReference type="NCBI Taxonomy" id="1300267"/>
    <lineage>
        <taxon>Bacteria</taxon>
        <taxon>Bacillati</taxon>
        <taxon>Actinomycetota</taxon>
        <taxon>Actinomycetes</taxon>
        <taxon>Kitasatosporales</taxon>
        <taxon>Streptomycetaceae</taxon>
        <taxon>Streptomyces</taxon>
    </lineage>
</organism>
<dbReference type="InterPro" id="IPR000873">
    <property type="entry name" value="AMP-dep_synth/lig_dom"/>
</dbReference>
<evidence type="ECO:0000256" key="3">
    <source>
        <dbReference type="ARBA" id="ARBA00024484"/>
    </source>
</evidence>
<evidence type="ECO:0000256" key="4">
    <source>
        <dbReference type="SAM" id="MobiDB-lite"/>
    </source>
</evidence>
<dbReference type="InterPro" id="IPR045851">
    <property type="entry name" value="AMP-bd_C_sf"/>
</dbReference>
<keyword evidence="1" id="KW-0547">Nucleotide-binding</keyword>
<dbReference type="CDD" id="cd05907">
    <property type="entry name" value="VL_LC_FACS_like"/>
    <property type="match status" value="1"/>
</dbReference>
<dbReference type="PROSITE" id="PS00455">
    <property type="entry name" value="AMP_BINDING"/>
    <property type="match status" value="1"/>
</dbReference>
<dbReference type="InterPro" id="IPR020845">
    <property type="entry name" value="AMP-binding_CS"/>
</dbReference>
<dbReference type="GO" id="GO:0004467">
    <property type="term" value="F:long-chain fatty acid-CoA ligase activity"/>
    <property type="evidence" value="ECO:0007669"/>
    <property type="project" value="UniProtKB-EC"/>
</dbReference>
<dbReference type="Gene3D" id="3.40.50.12780">
    <property type="entry name" value="N-terminal domain of ligase-like"/>
    <property type="match status" value="1"/>
</dbReference>
<evidence type="ECO:0000313" key="7">
    <source>
        <dbReference type="Proteomes" id="UP000219072"/>
    </source>
</evidence>
<keyword evidence="7" id="KW-1185">Reference proteome</keyword>
<dbReference type="GO" id="GO:0005524">
    <property type="term" value="F:ATP binding"/>
    <property type="evidence" value="ECO:0007669"/>
    <property type="project" value="UniProtKB-KW"/>
</dbReference>
<name>A0A286E4Z9_9ACTN</name>
<dbReference type="EMBL" id="OCNE01000024">
    <property type="protein sequence ID" value="SOD65973.1"/>
    <property type="molecule type" value="Genomic_DNA"/>
</dbReference>
<dbReference type="Proteomes" id="UP000219072">
    <property type="component" value="Unassembled WGS sequence"/>
</dbReference>
<reference evidence="6 7" key="1">
    <citation type="submission" date="2017-09" db="EMBL/GenBank/DDBJ databases">
        <authorList>
            <person name="Ehlers B."/>
            <person name="Leendertz F.H."/>
        </authorList>
    </citation>
    <scope>NUCLEOTIDE SEQUENCE [LARGE SCALE GENOMIC DNA]</scope>
    <source>
        <strain evidence="6 7">CGMCC 4.7095</strain>
    </source>
</reference>
<sequence>MPHAPLETTATHRLTPRLHREEGRVVAVATPPPGPSPGHGTLADIPYVNALAAPELPVLSRRQADGSWRDVSAAAFAEEVTALAKGLTAHGLRPGDRLAVMSRTRYEWTLLDFAAWAAGLVTVPIYPESSAEQLSWMLRDSGARACVVETAEEARRLSAVRQELSGVAHVWQLTALGAGQGGVLGQITAAGRGAPDRTVAENRQHLTPGHAATLVYTSGTTGMIRGCVLTHANLLAELDGAIELFGPVFAPEADDPEQGPPSTLLFLPMAHVLGRVVSLACVRARVRLGHASGLAAAELSADLASFRPTFLFAVPQLLEKVFNAARASAETAGRGSAFDRAARIARRLGASGETEAEARPGVGLRAARSLYEPLVYRRIRERLGGRLRHVICGGAPLGSRLATFYEGIGVAVHEGYGLTETSAAVTVNSPGARRLGTVGRPLPGAAVRVARNGEVLVRGAQVFAGYWDGERGRVVPGTDAEGWFATGDLGSLDEDGFLTIIGRQRDLIITARGRTVAPEPVEEALRAHALVGHCLVVGDQLPHLAALITLDPDGLAHWRTLRERGRTPVSRLVEDPELLADIGKAITTAERVLPEGESIRRFRVLPQEFTVEGGQLTPSLKIRRAAVLHEYADVLEELYAPDGAER</sequence>
<accession>A0A286E4Z9</accession>
<evidence type="ECO:0000256" key="2">
    <source>
        <dbReference type="ARBA" id="ARBA00022840"/>
    </source>
</evidence>
<feature type="region of interest" description="Disordered" evidence="4">
    <location>
        <begin position="1"/>
        <end position="22"/>
    </location>
</feature>
<gene>
    <name evidence="6" type="ORF">SAMN06297387_12423</name>
</gene>
<dbReference type="Gene3D" id="3.30.300.30">
    <property type="match status" value="1"/>
</dbReference>
<dbReference type="AlphaFoldDB" id="A0A286E4Z9"/>
<dbReference type="InterPro" id="IPR042099">
    <property type="entry name" value="ANL_N_sf"/>
</dbReference>
<protein>
    <submittedName>
        <fullName evidence="6">Long-chain acyl-CoA synthetase</fullName>
    </submittedName>
</protein>
<dbReference type="PANTHER" id="PTHR43272:SF33">
    <property type="entry name" value="AMP-BINDING DOMAIN-CONTAINING PROTEIN-RELATED"/>
    <property type="match status" value="1"/>
</dbReference>